<dbReference type="Gene3D" id="3.30.565.10">
    <property type="entry name" value="Histidine kinase-like ATPase, C-terminal domain"/>
    <property type="match status" value="1"/>
</dbReference>
<feature type="transmembrane region" description="Helical" evidence="6">
    <location>
        <begin position="150"/>
        <end position="171"/>
    </location>
</feature>
<dbReference type="Gene3D" id="1.20.5.1930">
    <property type="match status" value="1"/>
</dbReference>
<evidence type="ECO:0000313" key="7">
    <source>
        <dbReference type="EMBL" id="MEY1661682.1"/>
    </source>
</evidence>
<feature type="transmembrane region" description="Helical" evidence="6">
    <location>
        <begin position="246"/>
        <end position="265"/>
    </location>
</feature>
<feature type="transmembrane region" description="Helical" evidence="6">
    <location>
        <begin position="366"/>
        <end position="388"/>
    </location>
</feature>
<feature type="transmembrane region" description="Helical" evidence="6">
    <location>
        <begin position="302"/>
        <end position="327"/>
    </location>
</feature>
<keyword evidence="6" id="KW-0472">Membrane</keyword>
<proteinExistence type="predicted"/>
<keyword evidence="8" id="KW-1185">Reference proteome</keyword>
<dbReference type="EMBL" id="JBGCUO010000001">
    <property type="protein sequence ID" value="MEY1661682.1"/>
    <property type="molecule type" value="Genomic_DNA"/>
</dbReference>
<dbReference type="InterPro" id="IPR050482">
    <property type="entry name" value="Sensor_HK_TwoCompSys"/>
</dbReference>
<organism evidence="7 8">
    <name type="scientific">Isoalcanivorax beigongshangi</name>
    <dbReference type="NCBI Taxonomy" id="3238810"/>
    <lineage>
        <taxon>Bacteria</taxon>
        <taxon>Pseudomonadati</taxon>
        <taxon>Pseudomonadota</taxon>
        <taxon>Gammaproteobacteria</taxon>
        <taxon>Oceanospirillales</taxon>
        <taxon>Alcanivoracaceae</taxon>
        <taxon>Isoalcanivorax</taxon>
    </lineage>
</organism>
<keyword evidence="6" id="KW-0812">Transmembrane</keyword>
<dbReference type="InterPro" id="IPR036890">
    <property type="entry name" value="HATPase_C_sf"/>
</dbReference>
<evidence type="ECO:0000256" key="4">
    <source>
        <dbReference type="ARBA" id="ARBA00022777"/>
    </source>
</evidence>
<reference evidence="7 8" key="1">
    <citation type="submission" date="2024-07" db="EMBL/GenBank/DDBJ databases">
        <authorList>
            <person name="Ren Q."/>
        </authorList>
    </citation>
    <scope>NUCLEOTIDE SEQUENCE [LARGE SCALE GENOMIC DNA]</scope>
    <source>
        <strain evidence="7 8">REN37</strain>
    </source>
</reference>
<sequence length="730" mass="81959">MNRPDRRRRWALAPLQSLLLVLIALMCATAVAVLCALQGPWLGLTLDEYEHGVRVVRVDPHGPSFQRIAEGDQLTGLVAAGRLLSLEGYWLSSQPHASPTFAGYHDFLQREDQVASALRGEEVVLQRAGQLPVSVAPSRDRRLASLPLEFWLLHFYGLLACMIGVSVWVFLPHSWPARLLALSGFSMFVATWQHSLWEARELALPGAVFDALMQGNHLALHGLLLCLLHLMVLYPQPLPHARRWILLSTLLVALVLLNEAFGVVQWPFHTFYLPLLFYYVGGTWVAIRQWRRSRHLPEERGALRWVILSTLLTMGMGMVVYFLPVILDVPPMASPSTMVGLVVTLYLGFALGILRYRLFQLERWWFVAWLWFLGGLSVLLVDAAIITFFGLQPALALGMSVLLVGWGYFPARQWALRRLSSVPATSMEHYMPVFVAALYDCAPERVGELWRELLQQLFRPLSLDQVPQPLEQARLAQNGALLLVPDLECADSSLSLRYSQGGRRLFSARDQAIARALAATAARINEVRKARESGAQQERHRIMRDLHDEVGGRLLSLILTAPDENSEKLARKAMSALRETIYVLDHNRRYRLDEVLDDWRDDLLERLAPLDCSLSASWPAEAAAAHHHLTPRQYVNLRRVLDEAVTNALKHGCDKRMELVVALQSEPSPSLQLTLTNPCRSGTAFEPDDLLPGHGLDNIRNRMAELDGTAEVIHSAGASACFSLQVRMPL</sequence>
<feature type="transmembrane region" description="Helical" evidence="6">
    <location>
        <begin position="271"/>
        <end position="290"/>
    </location>
</feature>
<comment type="caution">
    <text evidence="7">The sequence shown here is derived from an EMBL/GenBank/DDBJ whole genome shotgun (WGS) entry which is preliminary data.</text>
</comment>
<evidence type="ECO:0000256" key="5">
    <source>
        <dbReference type="ARBA" id="ARBA00023012"/>
    </source>
</evidence>
<evidence type="ECO:0000256" key="3">
    <source>
        <dbReference type="ARBA" id="ARBA00022679"/>
    </source>
</evidence>
<keyword evidence="5" id="KW-0902">Two-component regulatory system</keyword>
<comment type="catalytic activity">
    <reaction evidence="1">
        <text>ATP + protein L-histidine = ADP + protein N-phospho-L-histidine.</text>
        <dbReference type="EC" id="2.7.13.3"/>
    </reaction>
</comment>
<keyword evidence="3" id="KW-0808">Transferase</keyword>
<feature type="transmembrane region" description="Helical" evidence="6">
    <location>
        <begin position="333"/>
        <end position="354"/>
    </location>
</feature>
<accession>A0ABV4AFT1</accession>
<gene>
    <name evidence="7" type="ORF">AB5I84_05905</name>
</gene>
<evidence type="ECO:0000256" key="2">
    <source>
        <dbReference type="ARBA" id="ARBA00012438"/>
    </source>
</evidence>
<dbReference type="PANTHER" id="PTHR24421">
    <property type="entry name" value="NITRATE/NITRITE SENSOR PROTEIN NARX-RELATED"/>
    <property type="match status" value="1"/>
</dbReference>
<feature type="transmembrane region" description="Helical" evidence="6">
    <location>
        <begin position="178"/>
        <end position="197"/>
    </location>
</feature>
<evidence type="ECO:0000256" key="6">
    <source>
        <dbReference type="SAM" id="Phobius"/>
    </source>
</evidence>
<evidence type="ECO:0000256" key="1">
    <source>
        <dbReference type="ARBA" id="ARBA00000085"/>
    </source>
</evidence>
<dbReference type="GO" id="GO:0016301">
    <property type="term" value="F:kinase activity"/>
    <property type="evidence" value="ECO:0007669"/>
    <property type="project" value="UniProtKB-KW"/>
</dbReference>
<dbReference type="RefSeq" id="WP_369454932.1">
    <property type="nucleotide sequence ID" value="NZ_JBGCUO010000001.1"/>
</dbReference>
<dbReference type="Proteomes" id="UP001562065">
    <property type="component" value="Unassembled WGS sequence"/>
</dbReference>
<name>A0ABV4AFT1_9GAMM</name>
<keyword evidence="4 7" id="KW-0418">Kinase</keyword>
<dbReference type="EC" id="2.7.13.3" evidence="2"/>
<protein>
    <recommendedName>
        <fullName evidence="2">histidine kinase</fullName>
        <ecNumber evidence="2">2.7.13.3</ecNumber>
    </recommendedName>
</protein>
<keyword evidence="6" id="KW-1133">Transmembrane helix</keyword>
<evidence type="ECO:0000313" key="8">
    <source>
        <dbReference type="Proteomes" id="UP001562065"/>
    </source>
</evidence>
<feature type="transmembrane region" description="Helical" evidence="6">
    <location>
        <begin position="394"/>
        <end position="411"/>
    </location>
</feature>
<dbReference type="PANTHER" id="PTHR24421:SF10">
    <property type="entry name" value="NITRATE_NITRITE SENSOR PROTEIN NARQ"/>
    <property type="match status" value="1"/>
</dbReference>
<feature type="transmembrane region" description="Helical" evidence="6">
    <location>
        <begin position="217"/>
        <end position="234"/>
    </location>
</feature>